<dbReference type="SUPFAM" id="SSF51391">
    <property type="entry name" value="Thiamin phosphate synthase"/>
    <property type="match status" value="1"/>
</dbReference>
<evidence type="ECO:0000313" key="4">
    <source>
        <dbReference type="EMBL" id="SCY20228.1"/>
    </source>
</evidence>
<organism evidence="4 5">
    <name type="scientific">Paenibacillus polysaccharolyticus</name>
    <dbReference type="NCBI Taxonomy" id="582692"/>
    <lineage>
        <taxon>Bacteria</taxon>
        <taxon>Bacillati</taxon>
        <taxon>Bacillota</taxon>
        <taxon>Bacilli</taxon>
        <taxon>Bacillales</taxon>
        <taxon>Paenibacillaceae</taxon>
        <taxon>Paenibacillus</taxon>
    </lineage>
</organism>
<evidence type="ECO:0000256" key="2">
    <source>
        <dbReference type="ARBA" id="ARBA00022977"/>
    </source>
</evidence>
<protein>
    <submittedName>
        <fullName evidence="4">Thiazole tautomerase (Transcriptional regulator TenI)</fullName>
    </submittedName>
</protein>
<reference evidence="5" key="1">
    <citation type="submission" date="2016-10" db="EMBL/GenBank/DDBJ databases">
        <authorList>
            <person name="Varghese N."/>
            <person name="Submissions S."/>
        </authorList>
    </citation>
    <scope>NUCLEOTIDE SEQUENCE [LARGE SCALE GENOMIC DNA]</scope>
    <source>
        <strain evidence="5">BL9</strain>
    </source>
</reference>
<feature type="domain" description="Thiamine phosphate synthase/TenI" evidence="3">
    <location>
        <begin position="48"/>
        <end position="223"/>
    </location>
</feature>
<proteinExistence type="predicted"/>
<dbReference type="InterPro" id="IPR022998">
    <property type="entry name" value="ThiamineP_synth_TenI"/>
</dbReference>
<keyword evidence="5" id="KW-1185">Reference proteome</keyword>
<dbReference type="InterPro" id="IPR036206">
    <property type="entry name" value="ThiamineP_synth_sf"/>
</dbReference>
<dbReference type="GO" id="GO:0009228">
    <property type="term" value="P:thiamine biosynthetic process"/>
    <property type="evidence" value="ECO:0007669"/>
    <property type="project" value="UniProtKB-KW"/>
</dbReference>
<dbReference type="GO" id="GO:0004789">
    <property type="term" value="F:thiamine-phosphate diphosphorylase activity"/>
    <property type="evidence" value="ECO:0007669"/>
    <property type="project" value="TreeGrafter"/>
</dbReference>
<dbReference type="PANTHER" id="PTHR20857:SF22">
    <property type="entry name" value="THIAZOLE TAUTOMERASE"/>
    <property type="match status" value="1"/>
</dbReference>
<dbReference type="GO" id="GO:0005737">
    <property type="term" value="C:cytoplasm"/>
    <property type="evidence" value="ECO:0007669"/>
    <property type="project" value="TreeGrafter"/>
</dbReference>
<evidence type="ECO:0000259" key="3">
    <source>
        <dbReference type="Pfam" id="PF02581"/>
    </source>
</evidence>
<evidence type="ECO:0000256" key="1">
    <source>
        <dbReference type="ARBA" id="ARBA00004948"/>
    </source>
</evidence>
<name>A0A1G5E168_9BACL</name>
<dbReference type="CDD" id="cd00564">
    <property type="entry name" value="TMP_TenI"/>
    <property type="match status" value="1"/>
</dbReference>
<gene>
    <name evidence="4" type="ORF">SAMN05720606_10395</name>
</gene>
<keyword evidence="2" id="KW-0784">Thiamine biosynthesis</keyword>
<dbReference type="STRING" id="582692.SAMN05720606_10395"/>
<sequence>MHTLMLFDYDAHESGKTSTDQWYKRTDKSVPTCGLEQDFFELHVISTNKAEQSAMLKAAKDIWPYVHYIHIREKQLSQQECFNWAKLMAEAGVPASRIVINGANLYSSGYFYQGVHWSQDMLERAKVMVKPENKHDLRLRLGISVHSLHEARNAEEYGADYLFFGHVYASASKPDSVARGLDALSEVCSSVKVPVIAIGGIQPDNIRAVRSAGARGAAVISSVLKHANPAHAAALLKQAVEAVK</sequence>
<comment type="pathway">
    <text evidence="1">Cofactor biosynthesis; thiamine diphosphate biosynthesis.</text>
</comment>
<accession>A0A1G5E168</accession>
<evidence type="ECO:0000313" key="5">
    <source>
        <dbReference type="Proteomes" id="UP000198538"/>
    </source>
</evidence>
<dbReference type="Proteomes" id="UP000198538">
    <property type="component" value="Unassembled WGS sequence"/>
</dbReference>
<dbReference type="Gene3D" id="3.20.20.70">
    <property type="entry name" value="Aldolase class I"/>
    <property type="match status" value="1"/>
</dbReference>
<dbReference type="InterPro" id="IPR013785">
    <property type="entry name" value="Aldolase_TIM"/>
</dbReference>
<dbReference type="Pfam" id="PF02581">
    <property type="entry name" value="TMP-TENI"/>
    <property type="match status" value="1"/>
</dbReference>
<dbReference type="EMBL" id="FMVM01000003">
    <property type="protein sequence ID" value="SCY20228.1"/>
    <property type="molecule type" value="Genomic_DNA"/>
</dbReference>
<dbReference type="PANTHER" id="PTHR20857">
    <property type="entry name" value="THIAMINE-PHOSPHATE PYROPHOSPHORYLASE"/>
    <property type="match status" value="1"/>
</dbReference>
<dbReference type="RefSeq" id="WP_090916718.1">
    <property type="nucleotide sequence ID" value="NZ_FMVM01000003.1"/>
</dbReference>
<dbReference type="AlphaFoldDB" id="A0A1G5E168"/>